<sequence length="176" mass="21141">MNLKNQSTTNLTADQKVLWDKIRTFEIDDPTSAFSFTDRLVRENGWTYEFAVRTVIEYKKFMFLICVGNHPLTPSDQVDQVWHLHLLYTQSYWIDFCKKTIGREIHHGPTKGGKQEGDKFTNWYKKTKETYKQLFGHTPPEDIWPESSIRFSEINFRRVNMHRFWIVKKIPFLFKK</sequence>
<name>A0ABQ1JC20_9FLAO</name>
<organism evidence="1 2">
    <name type="scientific">Flavobacterium suaedae</name>
    <dbReference type="NCBI Taxonomy" id="1767027"/>
    <lineage>
        <taxon>Bacteria</taxon>
        <taxon>Pseudomonadati</taxon>
        <taxon>Bacteroidota</taxon>
        <taxon>Flavobacteriia</taxon>
        <taxon>Flavobacteriales</taxon>
        <taxon>Flavobacteriaceae</taxon>
        <taxon>Flavobacterium</taxon>
    </lineage>
</organism>
<dbReference type="Proteomes" id="UP000615760">
    <property type="component" value="Unassembled WGS sequence"/>
</dbReference>
<comment type="caution">
    <text evidence="1">The sequence shown here is derived from an EMBL/GenBank/DDBJ whole genome shotgun (WGS) entry which is preliminary data.</text>
</comment>
<protein>
    <submittedName>
        <fullName evidence="1">Uncharacterized protein</fullName>
    </submittedName>
</protein>
<evidence type="ECO:0000313" key="1">
    <source>
        <dbReference type="EMBL" id="GGB65009.1"/>
    </source>
</evidence>
<evidence type="ECO:0000313" key="2">
    <source>
        <dbReference type="Proteomes" id="UP000615760"/>
    </source>
</evidence>
<proteinExistence type="predicted"/>
<gene>
    <name evidence="1" type="ORF">GCM10007424_01140</name>
</gene>
<reference evidence="2" key="1">
    <citation type="journal article" date="2019" name="Int. J. Syst. Evol. Microbiol.">
        <title>The Global Catalogue of Microorganisms (GCM) 10K type strain sequencing project: providing services to taxonomists for standard genome sequencing and annotation.</title>
        <authorList>
            <consortium name="The Broad Institute Genomics Platform"/>
            <consortium name="The Broad Institute Genome Sequencing Center for Infectious Disease"/>
            <person name="Wu L."/>
            <person name="Ma J."/>
        </authorList>
    </citation>
    <scope>NUCLEOTIDE SEQUENCE [LARGE SCALE GENOMIC DNA]</scope>
    <source>
        <strain evidence="2">CGMCC 1.15461</strain>
    </source>
</reference>
<accession>A0ABQ1JC20</accession>
<dbReference type="EMBL" id="BMJE01000001">
    <property type="protein sequence ID" value="GGB65009.1"/>
    <property type="molecule type" value="Genomic_DNA"/>
</dbReference>
<keyword evidence="2" id="KW-1185">Reference proteome</keyword>
<dbReference type="RefSeq" id="WP_188619278.1">
    <property type="nucleotide sequence ID" value="NZ_BMJE01000001.1"/>
</dbReference>